<name>A0ABV4WEY0_9CYAN</name>
<organism evidence="1 2">
    <name type="scientific">Floridaenema evergladense BLCC-F167</name>
    <dbReference type="NCBI Taxonomy" id="3153639"/>
    <lineage>
        <taxon>Bacteria</taxon>
        <taxon>Bacillati</taxon>
        <taxon>Cyanobacteriota</taxon>
        <taxon>Cyanophyceae</taxon>
        <taxon>Oscillatoriophycideae</taxon>
        <taxon>Aerosakkonematales</taxon>
        <taxon>Aerosakkonemataceae</taxon>
        <taxon>Floridanema</taxon>
        <taxon>Floridanema evergladense</taxon>
    </lineage>
</organism>
<evidence type="ECO:0000313" key="1">
    <source>
        <dbReference type="EMBL" id="MFB2833326.1"/>
    </source>
</evidence>
<comment type="caution">
    <text evidence="1">The sequence shown here is derived from an EMBL/GenBank/DDBJ whole genome shotgun (WGS) entry which is preliminary data.</text>
</comment>
<protein>
    <submittedName>
        <fullName evidence="1">Uncharacterized protein</fullName>
    </submittedName>
</protein>
<gene>
    <name evidence="1" type="ORF">ACE1CA_02215</name>
</gene>
<accession>A0ABV4WEY0</accession>
<dbReference type="EMBL" id="JBHFNT010000028">
    <property type="protein sequence ID" value="MFB2833326.1"/>
    <property type="molecule type" value="Genomic_DNA"/>
</dbReference>
<dbReference type="Proteomes" id="UP001576780">
    <property type="component" value="Unassembled WGS sequence"/>
</dbReference>
<dbReference type="RefSeq" id="WP_413275789.1">
    <property type="nucleotide sequence ID" value="NZ_JBHFNT010000028.1"/>
</dbReference>
<reference evidence="1 2" key="1">
    <citation type="submission" date="2024-09" db="EMBL/GenBank/DDBJ databases">
        <title>Floridaenema gen nov. (Aerosakkonemataceae, Aerosakkonematales ord. nov., Cyanobacteria) from benthic tropical and subtropical fresh waters, with the description of four new species.</title>
        <authorList>
            <person name="Moretto J.A."/>
            <person name="Berthold D.E."/>
            <person name="Lefler F.W."/>
            <person name="Huang I.-S."/>
            <person name="Laughinghouse H. IV."/>
        </authorList>
    </citation>
    <scope>NUCLEOTIDE SEQUENCE [LARGE SCALE GENOMIC DNA]</scope>
    <source>
        <strain evidence="1 2">BLCC-F167</strain>
    </source>
</reference>
<evidence type="ECO:0000313" key="2">
    <source>
        <dbReference type="Proteomes" id="UP001576780"/>
    </source>
</evidence>
<keyword evidence="2" id="KW-1185">Reference proteome</keyword>
<sequence length="104" mass="11713">MAQMAMAGCWNPAVCYSRRSYARNRDRINQTRSRKRKEGEFEQIPVDFEPLTQLVFGVLVIYRKAGVDTPVHAIAAEIWQGQEKVAIVPTVHCAGMVPAILILK</sequence>
<proteinExistence type="predicted"/>